<keyword evidence="3" id="KW-0804">Transcription</keyword>
<dbReference type="InterPro" id="IPR020449">
    <property type="entry name" value="Tscrpt_reg_AraC-type_HTH"/>
</dbReference>
<evidence type="ECO:0000256" key="2">
    <source>
        <dbReference type="ARBA" id="ARBA00023125"/>
    </source>
</evidence>
<accession>A0ABV8PNE8</accession>
<dbReference type="RefSeq" id="WP_366586197.1">
    <property type="nucleotide sequence ID" value="NZ_JBHSCL010000009.1"/>
</dbReference>
<dbReference type="PROSITE" id="PS00041">
    <property type="entry name" value="HTH_ARAC_FAMILY_1"/>
    <property type="match status" value="1"/>
</dbReference>
<dbReference type="Pfam" id="PF12833">
    <property type="entry name" value="HTH_18"/>
    <property type="match status" value="1"/>
</dbReference>
<dbReference type="Gene3D" id="1.10.10.60">
    <property type="entry name" value="Homeodomain-like"/>
    <property type="match status" value="2"/>
</dbReference>
<dbReference type="PROSITE" id="PS01124">
    <property type="entry name" value="HTH_ARAC_FAMILY_2"/>
    <property type="match status" value="1"/>
</dbReference>
<evidence type="ECO:0000313" key="6">
    <source>
        <dbReference type="Proteomes" id="UP001595841"/>
    </source>
</evidence>
<name>A0ABV8PNE8_9FLAO</name>
<feature type="domain" description="HTH araC/xylS-type" evidence="4">
    <location>
        <begin position="2"/>
        <end position="106"/>
    </location>
</feature>
<reference evidence="6" key="1">
    <citation type="journal article" date="2019" name="Int. J. Syst. Evol. Microbiol.">
        <title>The Global Catalogue of Microorganisms (GCM) 10K type strain sequencing project: providing services to taxonomists for standard genome sequencing and annotation.</title>
        <authorList>
            <consortium name="The Broad Institute Genomics Platform"/>
            <consortium name="The Broad Institute Genome Sequencing Center for Infectious Disease"/>
            <person name="Wu L."/>
            <person name="Ma J."/>
        </authorList>
    </citation>
    <scope>NUCLEOTIDE SEQUENCE [LARGE SCALE GENOMIC DNA]</scope>
    <source>
        <strain evidence="6">CGMCC 1.15774</strain>
    </source>
</reference>
<dbReference type="Proteomes" id="UP001595841">
    <property type="component" value="Unassembled WGS sequence"/>
</dbReference>
<gene>
    <name evidence="5" type="ORF">ACFOWS_15580</name>
</gene>
<keyword evidence="1" id="KW-0805">Transcription regulation</keyword>
<protein>
    <submittedName>
        <fullName evidence="5">Helix-turn-helix domain-containing protein</fullName>
    </submittedName>
</protein>
<organism evidence="5 6">
    <name type="scientific">Flagellimonas marina</name>
    <dbReference type="NCBI Taxonomy" id="1775168"/>
    <lineage>
        <taxon>Bacteria</taxon>
        <taxon>Pseudomonadati</taxon>
        <taxon>Bacteroidota</taxon>
        <taxon>Flavobacteriia</taxon>
        <taxon>Flavobacteriales</taxon>
        <taxon>Flavobacteriaceae</taxon>
        <taxon>Flagellimonas</taxon>
    </lineage>
</organism>
<dbReference type="InterPro" id="IPR009057">
    <property type="entry name" value="Homeodomain-like_sf"/>
</dbReference>
<dbReference type="PANTHER" id="PTHR43280">
    <property type="entry name" value="ARAC-FAMILY TRANSCRIPTIONAL REGULATOR"/>
    <property type="match status" value="1"/>
</dbReference>
<dbReference type="PANTHER" id="PTHR43280:SF29">
    <property type="entry name" value="ARAC-FAMILY TRANSCRIPTIONAL REGULATOR"/>
    <property type="match status" value="1"/>
</dbReference>
<evidence type="ECO:0000256" key="3">
    <source>
        <dbReference type="ARBA" id="ARBA00023163"/>
    </source>
</evidence>
<evidence type="ECO:0000256" key="1">
    <source>
        <dbReference type="ARBA" id="ARBA00023015"/>
    </source>
</evidence>
<dbReference type="InterPro" id="IPR018062">
    <property type="entry name" value="HTH_AraC-typ_CS"/>
</dbReference>
<keyword evidence="2" id="KW-0238">DNA-binding</keyword>
<dbReference type="InterPro" id="IPR018060">
    <property type="entry name" value="HTH_AraC"/>
</dbReference>
<keyword evidence="6" id="KW-1185">Reference proteome</keyword>
<dbReference type="PRINTS" id="PR00032">
    <property type="entry name" value="HTHARAC"/>
</dbReference>
<evidence type="ECO:0000313" key="5">
    <source>
        <dbReference type="EMBL" id="MFC4221572.1"/>
    </source>
</evidence>
<proteinExistence type="predicted"/>
<evidence type="ECO:0000259" key="4">
    <source>
        <dbReference type="PROSITE" id="PS01124"/>
    </source>
</evidence>
<dbReference type="EMBL" id="JBHSCL010000009">
    <property type="protein sequence ID" value="MFC4221572.1"/>
    <property type="molecule type" value="Genomic_DNA"/>
</dbReference>
<dbReference type="SMART" id="SM00342">
    <property type="entry name" value="HTH_ARAC"/>
    <property type="match status" value="1"/>
</dbReference>
<comment type="caution">
    <text evidence="5">The sequence shown here is derived from an EMBL/GenBank/DDBJ whole genome shotgun (WGS) entry which is preliminary data.</text>
</comment>
<sequence length="110" mass="12347">MKSVTSLFENSEIYLNPKLTLSEVAQSLDTSPRILSQVVNENKAMNFSEFVNYYRIEKAKELLISPVGKNEKIVSIAYDSGFGNITSFNLAFKSLTGLTPSKYRVLHSSF</sequence>
<dbReference type="SUPFAM" id="SSF46689">
    <property type="entry name" value="Homeodomain-like"/>
    <property type="match status" value="1"/>
</dbReference>